<dbReference type="PANTHER" id="PTHR42655:SF1">
    <property type="entry name" value="GLYCOGEN PHOSPHORYLASE"/>
    <property type="match status" value="1"/>
</dbReference>
<evidence type="ECO:0000313" key="3">
    <source>
        <dbReference type="Proteomes" id="UP001241110"/>
    </source>
</evidence>
<comment type="caution">
    <text evidence="2">The sequence shown here is derived from an EMBL/GenBank/DDBJ whole genome shotgun (WGS) entry which is preliminary data.</text>
</comment>
<accession>A0AAE3QK04</accession>
<proteinExistence type="inferred from homology"/>
<dbReference type="RefSeq" id="WP_313976589.1">
    <property type="nucleotide sequence ID" value="NZ_JASJOS010000002.1"/>
</dbReference>
<evidence type="ECO:0000256" key="1">
    <source>
        <dbReference type="ARBA" id="ARBA00006047"/>
    </source>
</evidence>
<dbReference type="AlphaFoldDB" id="A0AAE3QK04"/>
<dbReference type="InterPro" id="IPR011834">
    <property type="entry name" value="Agluc_phsphrylas"/>
</dbReference>
<protein>
    <submittedName>
        <fullName evidence="2">Alpha-glucan family phosphorylase</fullName>
    </submittedName>
</protein>
<organism evidence="2 3">
    <name type="scientific">Xanthocytophaga flava</name>
    <dbReference type="NCBI Taxonomy" id="3048013"/>
    <lineage>
        <taxon>Bacteria</taxon>
        <taxon>Pseudomonadati</taxon>
        <taxon>Bacteroidota</taxon>
        <taxon>Cytophagia</taxon>
        <taxon>Cytophagales</taxon>
        <taxon>Rhodocytophagaceae</taxon>
        <taxon>Xanthocytophaga</taxon>
    </lineage>
</organism>
<dbReference type="GO" id="GO:0008184">
    <property type="term" value="F:glycogen phosphorylase activity"/>
    <property type="evidence" value="ECO:0007669"/>
    <property type="project" value="InterPro"/>
</dbReference>
<reference evidence="2" key="1">
    <citation type="submission" date="2023-05" db="EMBL/GenBank/DDBJ databases">
        <authorList>
            <person name="Zhang X."/>
        </authorList>
    </citation>
    <scope>NUCLEOTIDE SEQUENCE</scope>
    <source>
        <strain evidence="2">YF14B1</strain>
    </source>
</reference>
<dbReference type="Pfam" id="PF00343">
    <property type="entry name" value="Phosphorylase"/>
    <property type="match status" value="1"/>
</dbReference>
<dbReference type="EMBL" id="JASJOS010000002">
    <property type="protein sequence ID" value="MDJ1480021.1"/>
    <property type="molecule type" value="Genomic_DNA"/>
</dbReference>
<dbReference type="Gene3D" id="3.40.50.2000">
    <property type="entry name" value="Glycogen Phosphorylase B"/>
    <property type="match status" value="2"/>
</dbReference>
<dbReference type="InterPro" id="IPR052182">
    <property type="entry name" value="Glycogen/Maltodextrin_Phosph"/>
</dbReference>
<gene>
    <name evidence="2" type="primary">glgP</name>
    <name evidence="2" type="ORF">QNI16_05950</name>
</gene>
<dbReference type="InterPro" id="IPR000811">
    <property type="entry name" value="Glyco_trans_35"/>
</dbReference>
<dbReference type="GO" id="GO:0030170">
    <property type="term" value="F:pyridoxal phosphate binding"/>
    <property type="evidence" value="ECO:0007669"/>
    <property type="project" value="InterPro"/>
</dbReference>
<dbReference type="NCBIfam" id="TIGR02094">
    <property type="entry name" value="more_P_ylases"/>
    <property type="match status" value="2"/>
</dbReference>
<dbReference type="SUPFAM" id="SSF53756">
    <property type="entry name" value="UDP-Glycosyltransferase/glycogen phosphorylase"/>
    <property type="match status" value="1"/>
</dbReference>
<dbReference type="Proteomes" id="UP001241110">
    <property type="component" value="Unassembled WGS sequence"/>
</dbReference>
<dbReference type="GO" id="GO:0005975">
    <property type="term" value="P:carbohydrate metabolic process"/>
    <property type="evidence" value="ECO:0007669"/>
    <property type="project" value="InterPro"/>
</dbReference>
<comment type="similarity">
    <text evidence="1">Belongs to the glycogen phosphorylase family.</text>
</comment>
<name>A0AAE3QK04_9BACT</name>
<sequence length="573" mass="66131">MATTFQDFLQSYQADPAYQNRTAYFCMEYAIHQSLKIYSGGLGFLAGSHMRSAYELKQNVIGIGILWKYGYYDQTRKGDQTMDVLFQEKVYGFLEKTDIKFSIQINHAPVWVTAYYLPPNVFGTVPVFLLSTDLPENDYLAQTTTHRLYDQNLEARIAASILLGIGGARLLEELHYQPDTYHLNESHGLPLAFYLYAKYNKDIEEVKKRLVFTNHTPEEAGNQKTDIYLLERMGFFSDLPLVEVRTLSDTHTNILDHTLAAFRLAGLSNGVSKMHTQVLQKMWGGASNISPILSITNAQNFTYWTDKELYDAFQNKETDKFINRKKFFKRQLFEEVADQTGEIYNENVLTIVWSRRFAAYKRADLLLYDTDRFIQLLTNKKYPVQIIWAGKPYPTDYIGISVFNRLVHFTKKYYNCSVLVGYELKLSAMLKRGADVWLNTPRITHEASGTSGMTAAMNGALNCSTPDGWIPEFARKNENCFVLPPNDPTLPEHEIDEIDALNLYKLLEEVVIPMYYEAPDQWQRIVYNSMTDILPNFESGRMAKEYYELLYTQQNVFQDIPAFPNNELVNLKV</sequence>
<evidence type="ECO:0000313" key="2">
    <source>
        <dbReference type="EMBL" id="MDJ1480021.1"/>
    </source>
</evidence>
<dbReference type="PANTHER" id="PTHR42655">
    <property type="entry name" value="GLYCOGEN PHOSPHORYLASE"/>
    <property type="match status" value="1"/>
</dbReference>